<protein>
    <submittedName>
        <fullName evidence="1">Uncharacterized protein</fullName>
    </submittedName>
</protein>
<comment type="caution">
    <text evidence="1">The sequence shown here is derived from an EMBL/GenBank/DDBJ whole genome shotgun (WGS) entry which is preliminary data.</text>
</comment>
<proteinExistence type="predicted"/>
<reference evidence="1 2" key="1">
    <citation type="journal article" date="2016" name="Nat. Commun.">
        <title>Thousands of microbial genomes shed light on interconnected biogeochemical processes in an aquifer system.</title>
        <authorList>
            <person name="Anantharaman K."/>
            <person name="Brown C.T."/>
            <person name="Hug L.A."/>
            <person name="Sharon I."/>
            <person name="Castelle C.J."/>
            <person name="Probst A.J."/>
            <person name="Thomas B.C."/>
            <person name="Singh A."/>
            <person name="Wilkins M.J."/>
            <person name="Karaoz U."/>
            <person name="Brodie E.L."/>
            <person name="Williams K.H."/>
            <person name="Hubbard S.S."/>
            <person name="Banfield J.F."/>
        </authorList>
    </citation>
    <scope>NUCLEOTIDE SEQUENCE [LARGE SCALE GENOMIC DNA]</scope>
</reference>
<dbReference type="EMBL" id="MHIM01000006">
    <property type="protein sequence ID" value="OGY53062.1"/>
    <property type="molecule type" value="Genomic_DNA"/>
</dbReference>
<accession>A0A1G1YL52</accession>
<name>A0A1G1YL52_9BACT</name>
<sequence>MEKEPAFQSIEDKFRQQIGERFDLWVSIIDEAKVSEGTKEKIKEILSTFRDKALANWWADIDDAFYGTINAMFNAIYDESNKNEAKALFQNIRDDMWMLFREIRD</sequence>
<organism evidence="1 2">
    <name type="scientific">Candidatus Buchananbacteria bacterium RIFCSPLOWO2_01_FULL_39_33</name>
    <dbReference type="NCBI Taxonomy" id="1797543"/>
    <lineage>
        <taxon>Bacteria</taxon>
        <taxon>Candidatus Buchananiibacteriota</taxon>
    </lineage>
</organism>
<gene>
    <name evidence="1" type="ORF">A3A02_03070</name>
</gene>
<dbReference type="Proteomes" id="UP000177376">
    <property type="component" value="Unassembled WGS sequence"/>
</dbReference>
<evidence type="ECO:0000313" key="1">
    <source>
        <dbReference type="EMBL" id="OGY53062.1"/>
    </source>
</evidence>
<dbReference type="AlphaFoldDB" id="A0A1G1YL52"/>
<evidence type="ECO:0000313" key="2">
    <source>
        <dbReference type="Proteomes" id="UP000177376"/>
    </source>
</evidence>